<reference evidence="1" key="1">
    <citation type="submission" date="2018-05" db="EMBL/GenBank/DDBJ databases">
        <authorList>
            <person name="Lanie J.A."/>
            <person name="Ng W.-L."/>
            <person name="Kazmierczak K.M."/>
            <person name="Andrzejewski T.M."/>
            <person name="Davidsen T.M."/>
            <person name="Wayne K.J."/>
            <person name="Tettelin H."/>
            <person name="Glass J.I."/>
            <person name="Rusch D."/>
            <person name="Podicherti R."/>
            <person name="Tsui H.-C.T."/>
            <person name="Winkler M.E."/>
        </authorList>
    </citation>
    <scope>NUCLEOTIDE SEQUENCE</scope>
</reference>
<proteinExistence type="predicted"/>
<feature type="non-terminal residue" evidence="1">
    <location>
        <position position="44"/>
    </location>
</feature>
<gene>
    <name evidence="1" type="ORF">METZ01_LOCUS98538</name>
</gene>
<evidence type="ECO:0000313" key="1">
    <source>
        <dbReference type="EMBL" id="SVA45684.1"/>
    </source>
</evidence>
<accession>A0A381VZL9</accession>
<sequence length="44" mass="4291">VVLGSLAVGVALFAADSVPRGVGVELPTAAAEMSTSGTAGDLWF</sequence>
<name>A0A381VZL9_9ZZZZ</name>
<protein>
    <submittedName>
        <fullName evidence="1">Uncharacterized protein</fullName>
    </submittedName>
</protein>
<dbReference type="EMBL" id="UINC01010252">
    <property type="protein sequence ID" value="SVA45684.1"/>
    <property type="molecule type" value="Genomic_DNA"/>
</dbReference>
<organism evidence="1">
    <name type="scientific">marine metagenome</name>
    <dbReference type="NCBI Taxonomy" id="408172"/>
    <lineage>
        <taxon>unclassified sequences</taxon>
        <taxon>metagenomes</taxon>
        <taxon>ecological metagenomes</taxon>
    </lineage>
</organism>
<feature type="non-terminal residue" evidence="1">
    <location>
        <position position="1"/>
    </location>
</feature>
<dbReference type="AlphaFoldDB" id="A0A381VZL9"/>